<evidence type="ECO:0000256" key="1">
    <source>
        <dbReference type="ARBA" id="ARBA00011245"/>
    </source>
</evidence>
<keyword evidence="3 5" id="KW-0732">Signal</keyword>
<dbReference type="SUPFAM" id="SSF89392">
    <property type="entry name" value="Prokaryotic lipoproteins and lipoprotein localization factors"/>
    <property type="match status" value="1"/>
</dbReference>
<organism evidence="6 7">
    <name type="scientific">Cognatiluteimonas sedimenti</name>
    <dbReference type="NCBI Taxonomy" id="2927791"/>
    <lineage>
        <taxon>Bacteria</taxon>
        <taxon>Pseudomonadati</taxon>
        <taxon>Pseudomonadota</taxon>
        <taxon>Gammaproteobacteria</taxon>
        <taxon>Lysobacterales</taxon>
        <taxon>Lysobacteraceae</taxon>
        <taxon>Cognatiluteimonas</taxon>
    </lineage>
</organism>
<dbReference type="Gene3D" id="2.50.20.20">
    <property type="match status" value="1"/>
</dbReference>
<evidence type="ECO:0008006" key="8">
    <source>
        <dbReference type="Google" id="ProtNLM"/>
    </source>
</evidence>
<evidence type="ECO:0000256" key="2">
    <source>
        <dbReference type="ARBA" id="ARBA00022448"/>
    </source>
</evidence>
<reference evidence="6 7" key="1">
    <citation type="submission" date="2022-03" db="EMBL/GenBank/DDBJ databases">
        <title>Luteimonas soily sp. nov., a novel bacterium isolated from the soil.</title>
        <authorList>
            <person name="Zhang X."/>
        </authorList>
    </citation>
    <scope>NUCLEOTIDE SEQUENCE [LARGE SCALE GENOMIC DNA]</scope>
    <source>
        <strain evidence="6 7">50</strain>
    </source>
</reference>
<comment type="subunit">
    <text evidence="1">Monomer.</text>
</comment>
<keyword evidence="7" id="KW-1185">Reference proteome</keyword>
<feature type="chain" id="PRO_5045680325" description="Outer membrane lipoprotein-sorting protein" evidence="5">
    <location>
        <begin position="34"/>
        <end position="241"/>
    </location>
</feature>
<proteinExistence type="predicted"/>
<evidence type="ECO:0000313" key="7">
    <source>
        <dbReference type="Proteomes" id="UP001165423"/>
    </source>
</evidence>
<gene>
    <name evidence="6" type="ORF">MQC88_09240</name>
</gene>
<protein>
    <recommendedName>
        <fullName evidence="8">Outer membrane lipoprotein-sorting protein</fullName>
    </recommendedName>
</protein>
<comment type="caution">
    <text evidence="6">The sequence shown here is derived from an EMBL/GenBank/DDBJ whole genome shotgun (WGS) entry which is preliminary data.</text>
</comment>
<evidence type="ECO:0000256" key="5">
    <source>
        <dbReference type="SAM" id="SignalP"/>
    </source>
</evidence>
<accession>A0ABT0A5B5</accession>
<keyword evidence="2" id="KW-0813">Transport</keyword>
<dbReference type="RefSeq" id="WP_243321345.1">
    <property type="nucleotide sequence ID" value="NZ_JALGCL010000003.1"/>
</dbReference>
<evidence type="ECO:0000313" key="6">
    <source>
        <dbReference type="EMBL" id="MCJ0826130.1"/>
    </source>
</evidence>
<evidence type="ECO:0000256" key="3">
    <source>
        <dbReference type="ARBA" id="ARBA00022729"/>
    </source>
</evidence>
<name>A0ABT0A5B5_9GAMM</name>
<dbReference type="PROSITE" id="PS51257">
    <property type="entry name" value="PROKAR_LIPOPROTEIN"/>
    <property type="match status" value="1"/>
</dbReference>
<sequence>MPVRRTPCPLPAFLLLPLLAVLVACKPSPPEGAAMATADAPAASPASGNDGSAAAAATAVADAVAAAGPLATPKQVIGNSMQRFMGLRSYHATMQLDGGARGAMTNELDFVAPDRFRMTMPGLGTQTIIGDAMYMSVDGRSMKVPLPAGTLTQWRDPARLDENAATMTVQAQGRDSVDGTPARKYLVRNSKPQPSDVTMWIGDDDLPLQIRVNGSAQGHATTTTIRYSRFNDPSLAIDPPQ</sequence>
<keyword evidence="4" id="KW-0653">Protein transport</keyword>
<dbReference type="Proteomes" id="UP001165423">
    <property type="component" value="Unassembled WGS sequence"/>
</dbReference>
<dbReference type="InterPro" id="IPR029046">
    <property type="entry name" value="LolA/LolB/LppX"/>
</dbReference>
<dbReference type="EMBL" id="JALGCL010000003">
    <property type="protein sequence ID" value="MCJ0826130.1"/>
    <property type="molecule type" value="Genomic_DNA"/>
</dbReference>
<evidence type="ECO:0000256" key="4">
    <source>
        <dbReference type="ARBA" id="ARBA00022927"/>
    </source>
</evidence>
<feature type="signal peptide" evidence="5">
    <location>
        <begin position="1"/>
        <end position="33"/>
    </location>
</feature>